<dbReference type="OrthoDB" id="6483946at2759"/>
<keyword evidence="2" id="KW-0479">Metal-binding</keyword>
<dbReference type="AlphaFoldDB" id="A0A4Y2NI61"/>
<accession>A0A4Y2NI61</accession>
<gene>
    <name evidence="4" type="ORF">AVEN_110877_1</name>
</gene>
<evidence type="ECO:0000256" key="2">
    <source>
        <dbReference type="ARBA" id="ARBA00022723"/>
    </source>
</evidence>
<dbReference type="PANTHER" id="PTHR23080:SF133">
    <property type="entry name" value="SI:CH211-262I1.5-RELATED"/>
    <property type="match status" value="1"/>
</dbReference>
<proteinExistence type="predicted"/>
<dbReference type="EMBL" id="BGPR01009206">
    <property type="protein sequence ID" value="GBN38593.1"/>
    <property type="molecule type" value="Genomic_DNA"/>
</dbReference>
<keyword evidence="5" id="KW-1185">Reference proteome</keyword>
<dbReference type="InterPro" id="IPR027806">
    <property type="entry name" value="HARBI1_dom"/>
</dbReference>
<dbReference type="PANTHER" id="PTHR23080">
    <property type="entry name" value="THAP DOMAIN PROTEIN"/>
    <property type="match status" value="1"/>
</dbReference>
<comment type="cofactor">
    <cofactor evidence="1">
        <name>a divalent metal cation</name>
        <dbReference type="ChEBI" id="CHEBI:60240"/>
    </cofactor>
</comment>
<evidence type="ECO:0000256" key="1">
    <source>
        <dbReference type="ARBA" id="ARBA00001968"/>
    </source>
</evidence>
<evidence type="ECO:0000313" key="4">
    <source>
        <dbReference type="EMBL" id="GBN38593.1"/>
    </source>
</evidence>
<name>A0A4Y2NI61_ARAVE</name>
<comment type="caution">
    <text evidence="4">The sequence shown here is derived from an EMBL/GenBank/DDBJ whole genome shotgun (WGS) entry which is preliminary data.</text>
</comment>
<dbReference type="Pfam" id="PF13359">
    <property type="entry name" value="DDE_Tnp_4"/>
    <property type="match status" value="1"/>
</dbReference>
<sequence length="159" mass="18354">MPRQFYSENRDCRAIVDCTEFPIQKPNSPARTANDLQFLKNTNSLKGMIGIMPSGTISFISPLYCGSISDKELFIKSQLMDLLEPNDVVMADKGFQIEQEFQKISCKLKYPKFLMDCIQFDASDRIENCKISNVRVTVERAISQIKIYKYFERPIPYTI</sequence>
<protein>
    <recommendedName>
        <fullName evidence="3">DDE Tnp4 domain-containing protein</fullName>
    </recommendedName>
</protein>
<organism evidence="4 5">
    <name type="scientific">Araneus ventricosus</name>
    <name type="common">Orbweaver spider</name>
    <name type="synonym">Epeira ventricosa</name>
    <dbReference type="NCBI Taxonomy" id="182803"/>
    <lineage>
        <taxon>Eukaryota</taxon>
        <taxon>Metazoa</taxon>
        <taxon>Ecdysozoa</taxon>
        <taxon>Arthropoda</taxon>
        <taxon>Chelicerata</taxon>
        <taxon>Arachnida</taxon>
        <taxon>Araneae</taxon>
        <taxon>Araneomorphae</taxon>
        <taxon>Entelegynae</taxon>
        <taxon>Araneoidea</taxon>
        <taxon>Araneidae</taxon>
        <taxon>Araneus</taxon>
    </lineage>
</organism>
<evidence type="ECO:0000259" key="3">
    <source>
        <dbReference type="Pfam" id="PF13359"/>
    </source>
</evidence>
<dbReference type="GO" id="GO:0046872">
    <property type="term" value="F:metal ion binding"/>
    <property type="evidence" value="ECO:0007669"/>
    <property type="project" value="UniProtKB-KW"/>
</dbReference>
<reference evidence="4 5" key="1">
    <citation type="journal article" date="2019" name="Sci. Rep.">
        <title>Orb-weaving spider Araneus ventricosus genome elucidates the spidroin gene catalogue.</title>
        <authorList>
            <person name="Kono N."/>
            <person name="Nakamura H."/>
            <person name="Ohtoshi R."/>
            <person name="Moran D.A.P."/>
            <person name="Shinohara A."/>
            <person name="Yoshida Y."/>
            <person name="Fujiwara M."/>
            <person name="Mori M."/>
            <person name="Tomita M."/>
            <person name="Arakawa K."/>
        </authorList>
    </citation>
    <scope>NUCLEOTIDE SEQUENCE [LARGE SCALE GENOMIC DNA]</scope>
</reference>
<evidence type="ECO:0000313" key="5">
    <source>
        <dbReference type="Proteomes" id="UP000499080"/>
    </source>
</evidence>
<dbReference type="Proteomes" id="UP000499080">
    <property type="component" value="Unassembled WGS sequence"/>
</dbReference>
<feature type="domain" description="DDE Tnp4" evidence="3">
    <location>
        <begin position="16"/>
        <end position="157"/>
    </location>
</feature>